<dbReference type="CDD" id="cd16913">
    <property type="entry name" value="YkuD_like"/>
    <property type="match status" value="1"/>
</dbReference>
<dbReference type="InterPro" id="IPR050979">
    <property type="entry name" value="LD-transpeptidase"/>
</dbReference>
<dbReference type="GO" id="GO:0008360">
    <property type="term" value="P:regulation of cell shape"/>
    <property type="evidence" value="ECO:0007669"/>
    <property type="project" value="UniProtKB-UniRule"/>
</dbReference>
<organism evidence="11 12">
    <name type="scientific">Aurantimonas marianensis</name>
    <dbReference type="NCBI Taxonomy" id="2920428"/>
    <lineage>
        <taxon>Bacteria</taxon>
        <taxon>Pseudomonadati</taxon>
        <taxon>Pseudomonadota</taxon>
        <taxon>Alphaproteobacteria</taxon>
        <taxon>Hyphomicrobiales</taxon>
        <taxon>Aurantimonadaceae</taxon>
        <taxon>Aurantimonas</taxon>
    </lineage>
</organism>
<comment type="pathway">
    <text evidence="1 7">Cell wall biogenesis; peptidoglycan biosynthesis.</text>
</comment>
<evidence type="ECO:0000256" key="7">
    <source>
        <dbReference type="PROSITE-ProRule" id="PRU01373"/>
    </source>
</evidence>
<feature type="domain" description="L,D-TPase catalytic" evidence="10">
    <location>
        <begin position="381"/>
        <end position="514"/>
    </location>
</feature>
<dbReference type="GO" id="GO:0071972">
    <property type="term" value="F:peptidoglycan L,D-transpeptidase activity"/>
    <property type="evidence" value="ECO:0007669"/>
    <property type="project" value="TreeGrafter"/>
</dbReference>
<evidence type="ECO:0000256" key="2">
    <source>
        <dbReference type="ARBA" id="ARBA00005992"/>
    </source>
</evidence>
<dbReference type="InterPro" id="IPR002477">
    <property type="entry name" value="Peptidoglycan-bd-like"/>
</dbReference>
<gene>
    <name evidence="11" type="ORF">MJ956_17055</name>
</gene>
<dbReference type="EMBL" id="JALHBS010000108">
    <property type="protein sequence ID" value="MCP3056841.1"/>
    <property type="molecule type" value="Genomic_DNA"/>
</dbReference>
<evidence type="ECO:0000256" key="9">
    <source>
        <dbReference type="SAM" id="SignalP"/>
    </source>
</evidence>
<feature type="signal peptide" evidence="9">
    <location>
        <begin position="1"/>
        <end position="23"/>
    </location>
</feature>
<proteinExistence type="inferred from homology"/>
<dbReference type="PANTHER" id="PTHR30582:SF30">
    <property type="entry name" value="BLR4375 PROTEIN"/>
    <property type="match status" value="1"/>
</dbReference>
<keyword evidence="4 7" id="KW-0133">Cell shape</keyword>
<feature type="compositionally biased region" description="Basic and acidic residues" evidence="8">
    <location>
        <begin position="135"/>
        <end position="146"/>
    </location>
</feature>
<dbReference type="GO" id="GO:0071555">
    <property type="term" value="P:cell wall organization"/>
    <property type="evidence" value="ECO:0007669"/>
    <property type="project" value="UniProtKB-UniRule"/>
</dbReference>
<sequence>MSVIARLYLPALVLSFGATAAWAQTTESARRVDEPVRLAQYYDPNIEIYDDNVAEVYIDEMGRRVMVDAYGRIIGVEQPRRQRFQERRQRFEDRRGAIIDGPPPPGVTLEGRVDIAPPGVILEPVPVERSIVRPRSADPYHNEPRDNGPAFDAPVIAAPLPAPSQPAAEPRREAELPPSVPGDVVVEPRRDAALPDTLPSSEPLPEPGAPIVQPEGQTVQESDPAPKVAGPKGKNAKAEIAALQILLDRAGTSPGVIDGRMGSNVDKAVAAYQEKYGRTLPTGDAQALAEELDATGGPAIVTYELTADDVAGPFVASIPEDYGEKALLPAMSYERPSEKIAEKFHMDEAYLREINPGADFSRPGTRIKVAAVGEPAKAEVAKIIADKGREQVRVYAADGTLITAYPSTIGSTQTPSPSGTVQVNRIAFDPNYTYNPKINFKQGDNDKVLTIQPGPNGPVGSIWIALSKPTYGIHGTPEPSKIGKTNSNGCVRLTNWDATELAKMVKPGVTVEFVE</sequence>
<dbReference type="Gene3D" id="1.10.101.10">
    <property type="entry name" value="PGBD-like superfamily/PGBD"/>
    <property type="match status" value="1"/>
</dbReference>
<evidence type="ECO:0000313" key="11">
    <source>
        <dbReference type="EMBL" id="MCP3056841.1"/>
    </source>
</evidence>
<dbReference type="RefSeq" id="WP_253965642.1">
    <property type="nucleotide sequence ID" value="NZ_JALHBS010000108.1"/>
</dbReference>
<evidence type="ECO:0000256" key="3">
    <source>
        <dbReference type="ARBA" id="ARBA00022679"/>
    </source>
</evidence>
<evidence type="ECO:0000256" key="8">
    <source>
        <dbReference type="SAM" id="MobiDB-lite"/>
    </source>
</evidence>
<dbReference type="PANTHER" id="PTHR30582">
    <property type="entry name" value="L,D-TRANSPEPTIDASE"/>
    <property type="match status" value="1"/>
</dbReference>
<dbReference type="GO" id="GO:0018104">
    <property type="term" value="P:peptidoglycan-protein cross-linking"/>
    <property type="evidence" value="ECO:0007669"/>
    <property type="project" value="TreeGrafter"/>
</dbReference>
<dbReference type="InterPro" id="IPR036366">
    <property type="entry name" value="PGBDSf"/>
</dbReference>
<dbReference type="SUPFAM" id="SSF141523">
    <property type="entry name" value="L,D-transpeptidase catalytic domain-like"/>
    <property type="match status" value="1"/>
</dbReference>
<evidence type="ECO:0000256" key="5">
    <source>
        <dbReference type="ARBA" id="ARBA00022984"/>
    </source>
</evidence>
<dbReference type="PROSITE" id="PS52029">
    <property type="entry name" value="LD_TPASE"/>
    <property type="match status" value="1"/>
</dbReference>
<evidence type="ECO:0000256" key="6">
    <source>
        <dbReference type="ARBA" id="ARBA00023316"/>
    </source>
</evidence>
<keyword evidence="12" id="KW-1185">Reference proteome</keyword>
<reference evidence="11" key="1">
    <citation type="submission" date="2022-03" db="EMBL/GenBank/DDBJ databases">
        <title>Aurantimonas Liuensis sp. Nov., isolated from the hadal seawater of the Mariana Trench.</title>
        <authorList>
            <person name="Liu R."/>
        </authorList>
    </citation>
    <scope>NUCLEOTIDE SEQUENCE</scope>
    <source>
        <strain evidence="11">LRZ36</strain>
    </source>
</reference>
<accession>A0A9X2H9U7</accession>
<dbReference type="GO" id="GO:0016740">
    <property type="term" value="F:transferase activity"/>
    <property type="evidence" value="ECO:0007669"/>
    <property type="project" value="UniProtKB-KW"/>
</dbReference>
<dbReference type="InterPro" id="IPR005490">
    <property type="entry name" value="LD_TPept_cat_dom"/>
</dbReference>
<dbReference type="Proteomes" id="UP001155220">
    <property type="component" value="Unassembled WGS sequence"/>
</dbReference>
<evidence type="ECO:0000256" key="1">
    <source>
        <dbReference type="ARBA" id="ARBA00004752"/>
    </source>
</evidence>
<dbReference type="InterPro" id="IPR038063">
    <property type="entry name" value="Transpep_catalytic_dom"/>
</dbReference>
<evidence type="ECO:0000256" key="4">
    <source>
        <dbReference type="ARBA" id="ARBA00022960"/>
    </source>
</evidence>
<dbReference type="Pfam" id="PF01471">
    <property type="entry name" value="PG_binding_1"/>
    <property type="match status" value="1"/>
</dbReference>
<keyword evidence="9" id="KW-0732">Signal</keyword>
<protein>
    <submittedName>
        <fullName evidence="11">L,D-transpeptidase family protein</fullName>
    </submittedName>
</protein>
<comment type="similarity">
    <text evidence="2">Belongs to the YkuD family.</text>
</comment>
<evidence type="ECO:0000313" key="12">
    <source>
        <dbReference type="Proteomes" id="UP001155220"/>
    </source>
</evidence>
<feature type="active site" description="Nucleophile" evidence="7">
    <location>
        <position position="490"/>
    </location>
</feature>
<keyword evidence="3" id="KW-0808">Transferase</keyword>
<dbReference type="GO" id="GO:0005576">
    <property type="term" value="C:extracellular region"/>
    <property type="evidence" value="ECO:0007669"/>
    <property type="project" value="TreeGrafter"/>
</dbReference>
<dbReference type="InterPro" id="IPR036365">
    <property type="entry name" value="PGBD-like_sf"/>
</dbReference>
<name>A0A9X2H9U7_9HYPH</name>
<dbReference type="Gene3D" id="2.40.440.10">
    <property type="entry name" value="L,D-transpeptidase catalytic domain-like"/>
    <property type="match status" value="1"/>
</dbReference>
<dbReference type="AlphaFoldDB" id="A0A9X2H9U7"/>
<dbReference type="Pfam" id="PF03734">
    <property type="entry name" value="YkuD"/>
    <property type="match status" value="1"/>
</dbReference>
<feature type="active site" description="Proton donor/acceptor" evidence="7">
    <location>
        <position position="474"/>
    </location>
</feature>
<keyword evidence="5 7" id="KW-0573">Peptidoglycan synthesis</keyword>
<comment type="caution">
    <text evidence="11">The sequence shown here is derived from an EMBL/GenBank/DDBJ whole genome shotgun (WGS) entry which is preliminary data.</text>
</comment>
<keyword evidence="6 7" id="KW-0961">Cell wall biogenesis/degradation</keyword>
<feature type="region of interest" description="Disordered" evidence="8">
    <location>
        <begin position="134"/>
        <end position="233"/>
    </location>
</feature>
<dbReference type="SUPFAM" id="SSF47090">
    <property type="entry name" value="PGBD-like"/>
    <property type="match status" value="1"/>
</dbReference>
<evidence type="ECO:0000259" key="10">
    <source>
        <dbReference type="PROSITE" id="PS52029"/>
    </source>
</evidence>
<feature type="chain" id="PRO_5040840110" evidence="9">
    <location>
        <begin position="24"/>
        <end position="515"/>
    </location>
</feature>